<evidence type="ECO:0000313" key="1">
    <source>
        <dbReference type="EMBL" id="KAK1895643.1"/>
    </source>
</evidence>
<comment type="caution">
    <text evidence="1">The sequence shown here is derived from an EMBL/GenBank/DDBJ whole genome shotgun (WGS) entry which is preliminary data.</text>
</comment>
<dbReference type="Proteomes" id="UP001228049">
    <property type="component" value="Unassembled WGS sequence"/>
</dbReference>
<name>A0AAD9C701_DISEL</name>
<gene>
    <name evidence="1" type="ORF">KUDE01_021094</name>
</gene>
<organism evidence="1 2">
    <name type="scientific">Dissostichus eleginoides</name>
    <name type="common">Patagonian toothfish</name>
    <name type="synonym">Dissostichus amissus</name>
    <dbReference type="NCBI Taxonomy" id="100907"/>
    <lineage>
        <taxon>Eukaryota</taxon>
        <taxon>Metazoa</taxon>
        <taxon>Chordata</taxon>
        <taxon>Craniata</taxon>
        <taxon>Vertebrata</taxon>
        <taxon>Euteleostomi</taxon>
        <taxon>Actinopterygii</taxon>
        <taxon>Neopterygii</taxon>
        <taxon>Teleostei</taxon>
        <taxon>Neoteleostei</taxon>
        <taxon>Acanthomorphata</taxon>
        <taxon>Eupercaria</taxon>
        <taxon>Perciformes</taxon>
        <taxon>Notothenioidei</taxon>
        <taxon>Nototheniidae</taxon>
        <taxon>Dissostichus</taxon>
    </lineage>
</organism>
<sequence length="120" mass="13134">MTGSKTLRHPARVGGEQWSVSRCSAVPMGTASAPIYNKSSVTWIEGVPCSHTDDHSLGVKRAEEKHVRTSVLYNSPTLLSAWHAQRRAVPRLDGLRETHASGGRTSPHGTIQLHLYALRL</sequence>
<proteinExistence type="predicted"/>
<reference evidence="1" key="1">
    <citation type="submission" date="2023-04" db="EMBL/GenBank/DDBJ databases">
        <title>Chromosome-level genome of Chaenocephalus aceratus.</title>
        <authorList>
            <person name="Park H."/>
        </authorList>
    </citation>
    <scope>NUCLEOTIDE SEQUENCE</scope>
    <source>
        <strain evidence="1">DE</strain>
        <tissue evidence="1">Muscle</tissue>
    </source>
</reference>
<evidence type="ECO:0000313" key="2">
    <source>
        <dbReference type="Proteomes" id="UP001228049"/>
    </source>
</evidence>
<dbReference type="AlphaFoldDB" id="A0AAD9C701"/>
<keyword evidence="2" id="KW-1185">Reference proteome</keyword>
<accession>A0AAD9C701</accession>
<protein>
    <submittedName>
        <fullName evidence="1">DNA repair protein RecO</fullName>
    </submittedName>
</protein>
<dbReference type="EMBL" id="JASDAP010000010">
    <property type="protein sequence ID" value="KAK1895643.1"/>
    <property type="molecule type" value="Genomic_DNA"/>
</dbReference>